<dbReference type="AlphaFoldDB" id="A0A1A0HIW2"/>
<protein>
    <submittedName>
        <fullName evidence="1">Uncharacterized protein</fullName>
    </submittedName>
</protein>
<dbReference type="GeneID" id="30028281"/>
<feature type="non-terminal residue" evidence="1">
    <location>
        <position position="81"/>
    </location>
</feature>
<name>A0A1A0HIW2_9ASCO</name>
<reference evidence="1 2" key="1">
    <citation type="submission" date="2016-05" db="EMBL/GenBank/DDBJ databases">
        <title>Comparative genomics of biotechnologically important yeasts.</title>
        <authorList>
            <consortium name="DOE Joint Genome Institute"/>
            <person name="Riley R."/>
            <person name="Haridas S."/>
            <person name="Wolfe K.H."/>
            <person name="Lopes M.R."/>
            <person name="Hittinger C.T."/>
            <person name="Goker M."/>
            <person name="Salamov A."/>
            <person name="Wisecaver J."/>
            <person name="Long T.M."/>
            <person name="Aerts A.L."/>
            <person name="Barry K."/>
            <person name="Choi C."/>
            <person name="Clum A."/>
            <person name="Coughlan A.Y."/>
            <person name="Deshpande S."/>
            <person name="Douglass A.P."/>
            <person name="Hanson S.J."/>
            <person name="Klenk H.-P."/>
            <person name="LaButti K."/>
            <person name="Lapidus A."/>
            <person name="Lindquist E."/>
            <person name="Lipzen A."/>
            <person name="Meier-kolthoff J.P."/>
            <person name="Ohm R.A."/>
            <person name="Otillar R.P."/>
            <person name="Pangilinan J."/>
            <person name="Peng Y."/>
            <person name="Rokas A."/>
            <person name="Rosa C.A."/>
            <person name="Scheuner C."/>
            <person name="Sibirny A.A."/>
            <person name="Slot J.C."/>
            <person name="Stielow J.B."/>
            <person name="Sun H."/>
            <person name="Kurtzman C.P."/>
            <person name="Blackwell M."/>
            <person name="Grigoriev I.V."/>
            <person name="Jeffries T.W."/>
        </authorList>
    </citation>
    <scope>NUCLEOTIDE SEQUENCE [LARGE SCALE GENOMIC DNA]</scope>
    <source>
        <strain evidence="1 2">NRRL YB-4993</strain>
    </source>
</reference>
<dbReference type="OrthoDB" id="10512009at2759"/>
<dbReference type="EMBL" id="LXTC01000001">
    <property type="protein sequence ID" value="OBA24094.1"/>
    <property type="molecule type" value="Genomic_DNA"/>
</dbReference>
<proteinExistence type="predicted"/>
<feature type="non-terminal residue" evidence="1">
    <location>
        <position position="1"/>
    </location>
</feature>
<evidence type="ECO:0000313" key="1">
    <source>
        <dbReference type="EMBL" id="OBA24094.1"/>
    </source>
</evidence>
<sequence length="81" mass="8784">SVTDLRNSLASNVAFSVRPLRKSTKSPASEIDSTGVTSLITFSNANISSPFFFSVLYASRSSGYFSSYFTNFFNFARTTGG</sequence>
<organism evidence="1 2">
    <name type="scientific">Metschnikowia bicuspidata var. bicuspidata NRRL YB-4993</name>
    <dbReference type="NCBI Taxonomy" id="869754"/>
    <lineage>
        <taxon>Eukaryota</taxon>
        <taxon>Fungi</taxon>
        <taxon>Dikarya</taxon>
        <taxon>Ascomycota</taxon>
        <taxon>Saccharomycotina</taxon>
        <taxon>Pichiomycetes</taxon>
        <taxon>Metschnikowiaceae</taxon>
        <taxon>Metschnikowia</taxon>
    </lineage>
</organism>
<dbReference type="Proteomes" id="UP000092555">
    <property type="component" value="Unassembled WGS sequence"/>
</dbReference>
<accession>A0A1A0HIW2</accession>
<evidence type="ECO:0000313" key="2">
    <source>
        <dbReference type="Proteomes" id="UP000092555"/>
    </source>
</evidence>
<comment type="caution">
    <text evidence="1">The sequence shown here is derived from an EMBL/GenBank/DDBJ whole genome shotgun (WGS) entry which is preliminary data.</text>
</comment>
<keyword evidence="2" id="KW-1185">Reference proteome</keyword>
<gene>
    <name evidence="1" type="ORF">METBIDRAFT_25918</name>
</gene>
<dbReference type="RefSeq" id="XP_018714575.1">
    <property type="nucleotide sequence ID" value="XM_018855305.1"/>
</dbReference>